<reference evidence="2 3" key="1">
    <citation type="submission" date="2022-10" db="EMBL/GenBank/DDBJ databases">
        <title>Luteolibacter arcticus strain CCTCC AB 2014275, whole genome shotgun sequencing project.</title>
        <authorList>
            <person name="Zhao G."/>
            <person name="Shen L."/>
        </authorList>
    </citation>
    <scope>NUCLEOTIDE SEQUENCE [LARGE SCALE GENOMIC DNA]</scope>
    <source>
        <strain evidence="2 3">CCTCC AB 2014275</strain>
    </source>
</reference>
<feature type="signal peptide" evidence="1">
    <location>
        <begin position="1"/>
        <end position="17"/>
    </location>
</feature>
<keyword evidence="1" id="KW-0732">Signal</keyword>
<evidence type="ECO:0000313" key="2">
    <source>
        <dbReference type="EMBL" id="MCW1924228.1"/>
    </source>
</evidence>
<dbReference type="RefSeq" id="WP_264488336.1">
    <property type="nucleotide sequence ID" value="NZ_JAPDDT010000007.1"/>
</dbReference>
<name>A0ABT3GL30_9BACT</name>
<sequence>MKLLLAALIALVTPAFSATAIVDQVTGSTEEGGLPSVVGPVDTGESVEDIYMAQTITAGVEGYLSRVDLWLSRQSGATGDLVLSILNADGAPEGAPLMTITIAASSIASSGLFDLVMVSVDVRSWDLHFGVGDTFAIALGAPDAPPVGTGMPAFAWAGDGLGGYAAGERYFLSSPEFPDWTSSEGTTDQIVRTWVEPASIPEPSCLVLAGAGVLLVRRKRR</sequence>
<gene>
    <name evidence="2" type="ORF">OKA05_16800</name>
</gene>
<evidence type="ECO:0000313" key="3">
    <source>
        <dbReference type="Proteomes" id="UP001320876"/>
    </source>
</evidence>
<accession>A0ABT3GL30</accession>
<evidence type="ECO:0000256" key="1">
    <source>
        <dbReference type="SAM" id="SignalP"/>
    </source>
</evidence>
<feature type="chain" id="PRO_5045209312" description="PEP-CTERM protein-sorting domain-containing protein" evidence="1">
    <location>
        <begin position="18"/>
        <end position="221"/>
    </location>
</feature>
<organism evidence="2 3">
    <name type="scientific">Luteolibacter arcticus</name>
    <dbReference type="NCBI Taxonomy" id="1581411"/>
    <lineage>
        <taxon>Bacteria</taxon>
        <taxon>Pseudomonadati</taxon>
        <taxon>Verrucomicrobiota</taxon>
        <taxon>Verrucomicrobiia</taxon>
        <taxon>Verrucomicrobiales</taxon>
        <taxon>Verrucomicrobiaceae</taxon>
        <taxon>Luteolibacter</taxon>
    </lineage>
</organism>
<comment type="caution">
    <text evidence="2">The sequence shown here is derived from an EMBL/GenBank/DDBJ whole genome shotgun (WGS) entry which is preliminary data.</text>
</comment>
<evidence type="ECO:0008006" key="4">
    <source>
        <dbReference type="Google" id="ProtNLM"/>
    </source>
</evidence>
<dbReference type="Proteomes" id="UP001320876">
    <property type="component" value="Unassembled WGS sequence"/>
</dbReference>
<proteinExistence type="predicted"/>
<keyword evidence="3" id="KW-1185">Reference proteome</keyword>
<dbReference type="EMBL" id="JAPDDT010000007">
    <property type="protein sequence ID" value="MCW1924228.1"/>
    <property type="molecule type" value="Genomic_DNA"/>
</dbReference>
<protein>
    <recommendedName>
        <fullName evidence="4">PEP-CTERM protein-sorting domain-containing protein</fullName>
    </recommendedName>
</protein>